<dbReference type="AlphaFoldDB" id="X1M4F3"/>
<organism evidence="2">
    <name type="scientific">marine sediment metagenome</name>
    <dbReference type="NCBI Taxonomy" id="412755"/>
    <lineage>
        <taxon>unclassified sequences</taxon>
        <taxon>metagenomes</taxon>
        <taxon>ecological metagenomes</taxon>
    </lineage>
</organism>
<reference evidence="2" key="1">
    <citation type="journal article" date="2014" name="Front. Microbiol.">
        <title>High frequency of phylogenetically diverse reductive dehalogenase-homologous genes in deep subseafloor sedimentary metagenomes.</title>
        <authorList>
            <person name="Kawai M."/>
            <person name="Futagami T."/>
            <person name="Toyoda A."/>
            <person name="Takaki Y."/>
            <person name="Nishi S."/>
            <person name="Hori S."/>
            <person name="Arai W."/>
            <person name="Tsubouchi T."/>
            <person name="Morono Y."/>
            <person name="Uchiyama I."/>
            <person name="Ito T."/>
            <person name="Fujiyama A."/>
            <person name="Inagaki F."/>
            <person name="Takami H."/>
        </authorList>
    </citation>
    <scope>NUCLEOTIDE SEQUENCE</scope>
    <source>
        <strain evidence="2">Expedition CK06-06</strain>
    </source>
</reference>
<evidence type="ECO:0000313" key="2">
    <source>
        <dbReference type="EMBL" id="GAI26462.1"/>
    </source>
</evidence>
<protein>
    <submittedName>
        <fullName evidence="2">Uncharacterized protein</fullName>
    </submittedName>
</protein>
<accession>X1M4F3</accession>
<gene>
    <name evidence="2" type="ORF">S06H3_32071</name>
</gene>
<dbReference type="EMBL" id="BARV01019036">
    <property type="protein sequence ID" value="GAI26462.1"/>
    <property type="molecule type" value="Genomic_DNA"/>
</dbReference>
<name>X1M4F3_9ZZZZ</name>
<comment type="caution">
    <text evidence="2">The sequence shown here is derived from an EMBL/GenBank/DDBJ whole genome shotgun (WGS) entry which is preliminary data.</text>
</comment>
<feature type="compositionally biased region" description="Basic and acidic residues" evidence="1">
    <location>
        <begin position="135"/>
        <end position="153"/>
    </location>
</feature>
<proteinExistence type="predicted"/>
<feature type="region of interest" description="Disordered" evidence="1">
    <location>
        <begin position="135"/>
        <end position="160"/>
    </location>
</feature>
<sequence length="160" mass="18835">MDQIDKQGEKWISDLVGALTDPIIAFQSPWMDTIPDRLKDRVPLERLIMCARAQKGETPTATDVEALIYMYPRTLEAPLDRDWVDIYLYLGTKVFGKETPEDIRHETLSEQQMRDLNHLKSWIYDKRIAARLDRDRAGRRQKKGEEVERKKQEQPALFDF</sequence>
<evidence type="ECO:0000256" key="1">
    <source>
        <dbReference type="SAM" id="MobiDB-lite"/>
    </source>
</evidence>